<dbReference type="EMBL" id="CP066802">
    <property type="protein sequence ID" value="QQM67938.1"/>
    <property type="molecule type" value="Genomic_DNA"/>
</dbReference>
<dbReference type="PANTHER" id="PTHR33498:SF1">
    <property type="entry name" value="TRANSPOSASE FOR INSERTION SEQUENCE ELEMENT IS1557"/>
    <property type="match status" value="1"/>
</dbReference>
<proteinExistence type="predicted"/>
<evidence type="ECO:0000313" key="3">
    <source>
        <dbReference type="Proteomes" id="UP000595895"/>
    </source>
</evidence>
<accession>A0A7T7MAI4</accession>
<dbReference type="InterPro" id="IPR002560">
    <property type="entry name" value="Transposase_DDE"/>
</dbReference>
<protein>
    <submittedName>
        <fullName evidence="2">Transposase</fullName>
    </submittedName>
</protein>
<dbReference type="KEGG" id="awe:JG540_03490"/>
<feature type="domain" description="Transposase IS204/IS1001/IS1096/IS1165 DDE" evidence="1">
    <location>
        <begin position="1"/>
        <end position="189"/>
    </location>
</feature>
<organism evidence="2 3">
    <name type="scientific">Actinomyces weissii</name>
    <dbReference type="NCBI Taxonomy" id="675090"/>
    <lineage>
        <taxon>Bacteria</taxon>
        <taxon>Bacillati</taxon>
        <taxon>Actinomycetota</taxon>
        <taxon>Actinomycetes</taxon>
        <taxon>Actinomycetales</taxon>
        <taxon>Actinomycetaceae</taxon>
        <taxon>Actinomyces</taxon>
    </lineage>
</organism>
<keyword evidence="3" id="KW-1185">Reference proteome</keyword>
<evidence type="ECO:0000313" key="2">
    <source>
        <dbReference type="EMBL" id="QQM67938.1"/>
    </source>
</evidence>
<dbReference type="Pfam" id="PF01610">
    <property type="entry name" value="DDE_Tnp_ISL3"/>
    <property type="match status" value="1"/>
</dbReference>
<gene>
    <name evidence="2" type="ORF">JG540_03490</name>
</gene>
<dbReference type="Proteomes" id="UP000595895">
    <property type="component" value="Chromosome"/>
</dbReference>
<dbReference type="RefSeq" id="WP_200277286.1">
    <property type="nucleotide sequence ID" value="NZ_CP066802.1"/>
</dbReference>
<sequence length="192" mass="21449">MDVFTGFKSAVTHVLPEVREVMDPFHVVALAGDKLDQCRRRLQRQTTGHRGRKDDPAYRARRLLHTGAGLLSDKAYRRLEHVFADEPHAAVEATWSVYHKIVSAYRAKASATGEVVMSKVIDTLSSGVPQALEELAEPDPTLNKRRTDILAYFDNPHTTGGPTEAINGRLEHLRGIALGFRNPNHYTTRSLI</sequence>
<dbReference type="PANTHER" id="PTHR33498">
    <property type="entry name" value="TRANSPOSASE FOR INSERTION SEQUENCE ELEMENT IS1557"/>
    <property type="match status" value="1"/>
</dbReference>
<dbReference type="InterPro" id="IPR047951">
    <property type="entry name" value="Transpos_ISL3"/>
</dbReference>
<evidence type="ECO:0000259" key="1">
    <source>
        <dbReference type="Pfam" id="PF01610"/>
    </source>
</evidence>
<dbReference type="AlphaFoldDB" id="A0A7T7MAI4"/>
<name>A0A7T7MAI4_9ACTO</name>
<reference evidence="2 3" key="1">
    <citation type="submission" date="2020-12" db="EMBL/GenBank/DDBJ databases">
        <authorList>
            <person name="Zhou J."/>
        </authorList>
    </citation>
    <scope>NUCLEOTIDE SEQUENCE [LARGE SCALE GENOMIC DNA]</scope>
    <source>
        <strain evidence="2 3">CCUG 61299</strain>
    </source>
</reference>